<dbReference type="InterPro" id="IPR027806">
    <property type="entry name" value="HARBI1_dom"/>
</dbReference>
<evidence type="ECO:0000259" key="4">
    <source>
        <dbReference type="Pfam" id="PF13359"/>
    </source>
</evidence>
<dbReference type="Proteomes" id="UP000801492">
    <property type="component" value="Unassembled WGS sequence"/>
</dbReference>
<protein>
    <recommendedName>
        <fullName evidence="4">DDE Tnp4 domain-containing protein</fullName>
    </recommendedName>
</protein>
<evidence type="ECO:0000256" key="1">
    <source>
        <dbReference type="ARBA" id="ARBA00001968"/>
    </source>
</evidence>
<dbReference type="PANTHER" id="PTHR23080:SF141">
    <property type="entry name" value="TRANSPOSASE HELIX-TURN-HELIX DOMAIN-CONTAINING PROTEIN"/>
    <property type="match status" value="1"/>
</dbReference>
<feature type="signal peptide" evidence="3">
    <location>
        <begin position="1"/>
        <end position="21"/>
    </location>
</feature>
<dbReference type="EMBL" id="VTPC01003368">
    <property type="protein sequence ID" value="KAF2898660.1"/>
    <property type="molecule type" value="Genomic_DNA"/>
</dbReference>
<dbReference type="GO" id="GO:0046872">
    <property type="term" value="F:metal ion binding"/>
    <property type="evidence" value="ECO:0007669"/>
    <property type="project" value="UniProtKB-KW"/>
</dbReference>
<sequence length="240" mass="27696">MMRLKLDLSFVSLAILFQISSKSVKRYFNRTIQHLSSLLKPVIRFPSKEEIAANIPNCFRNYQSTRIVLDCTEMYIEKSKCLRCRVKTYSHYKSRHTVKFLIGVTPSGLISYLSKGYGGRTSDKAIFNNENLIEKLEIRDSIMVDKGFHIEKECSENFIKLIRPPFLKKEKQFSKADAEKTASIARARVHVECAIQRIKIFKFTKGTIPWSLSPYLQDIMTVIVALSNLQTPILSNDKFN</sequence>
<keyword evidence="3" id="KW-0732">Signal</keyword>
<evidence type="ECO:0000313" key="6">
    <source>
        <dbReference type="Proteomes" id="UP000801492"/>
    </source>
</evidence>
<proteinExistence type="predicted"/>
<dbReference type="AlphaFoldDB" id="A0A8K0DDB7"/>
<organism evidence="5 6">
    <name type="scientific">Ignelater luminosus</name>
    <name type="common">Cucubano</name>
    <name type="synonym">Pyrophorus luminosus</name>
    <dbReference type="NCBI Taxonomy" id="2038154"/>
    <lineage>
        <taxon>Eukaryota</taxon>
        <taxon>Metazoa</taxon>
        <taxon>Ecdysozoa</taxon>
        <taxon>Arthropoda</taxon>
        <taxon>Hexapoda</taxon>
        <taxon>Insecta</taxon>
        <taxon>Pterygota</taxon>
        <taxon>Neoptera</taxon>
        <taxon>Endopterygota</taxon>
        <taxon>Coleoptera</taxon>
        <taxon>Polyphaga</taxon>
        <taxon>Elateriformia</taxon>
        <taxon>Elateroidea</taxon>
        <taxon>Elateridae</taxon>
        <taxon>Agrypninae</taxon>
        <taxon>Pyrophorini</taxon>
        <taxon>Ignelater</taxon>
    </lineage>
</organism>
<comment type="cofactor">
    <cofactor evidence="1">
        <name>a divalent metal cation</name>
        <dbReference type="ChEBI" id="CHEBI:60240"/>
    </cofactor>
</comment>
<gene>
    <name evidence="5" type="ORF">ILUMI_07515</name>
</gene>
<accession>A0A8K0DDB7</accession>
<evidence type="ECO:0000313" key="5">
    <source>
        <dbReference type="EMBL" id="KAF2898660.1"/>
    </source>
</evidence>
<reference evidence="5" key="1">
    <citation type="submission" date="2019-08" db="EMBL/GenBank/DDBJ databases">
        <title>The genome of the North American firefly Photinus pyralis.</title>
        <authorList>
            <consortium name="Photinus pyralis genome working group"/>
            <person name="Fallon T.R."/>
            <person name="Sander Lower S.E."/>
            <person name="Weng J.-K."/>
        </authorList>
    </citation>
    <scope>NUCLEOTIDE SEQUENCE</scope>
    <source>
        <strain evidence="5">TRF0915ILg1</strain>
        <tissue evidence="5">Whole body</tissue>
    </source>
</reference>
<feature type="domain" description="DDE Tnp4" evidence="4">
    <location>
        <begin position="69"/>
        <end position="228"/>
    </location>
</feature>
<dbReference type="OrthoDB" id="6504129at2759"/>
<dbReference type="Pfam" id="PF13359">
    <property type="entry name" value="DDE_Tnp_4"/>
    <property type="match status" value="1"/>
</dbReference>
<comment type="caution">
    <text evidence="5">The sequence shown here is derived from an EMBL/GenBank/DDBJ whole genome shotgun (WGS) entry which is preliminary data.</text>
</comment>
<evidence type="ECO:0000256" key="2">
    <source>
        <dbReference type="ARBA" id="ARBA00022723"/>
    </source>
</evidence>
<dbReference type="PANTHER" id="PTHR23080">
    <property type="entry name" value="THAP DOMAIN PROTEIN"/>
    <property type="match status" value="1"/>
</dbReference>
<feature type="chain" id="PRO_5035442117" description="DDE Tnp4 domain-containing protein" evidence="3">
    <location>
        <begin position="22"/>
        <end position="240"/>
    </location>
</feature>
<name>A0A8K0DDB7_IGNLU</name>
<evidence type="ECO:0000256" key="3">
    <source>
        <dbReference type="SAM" id="SignalP"/>
    </source>
</evidence>
<keyword evidence="2" id="KW-0479">Metal-binding</keyword>
<keyword evidence="6" id="KW-1185">Reference proteome</keyword>